<evidence type="ECO:0000313" key="2">
    <source>
        <dbReference type="Proteomes" id="UP000295008"/>
    </source>
</evidence>
<dbReference type="EMBL" id="SLUN01000015">
    <property type="protein sequence ID" value="TCL66577.1"/>
    <property type="molecule type" value="Genomic_DNA"/>
</dbReference>
<proteinExistence type="predicted"/>
<name>A0A4V2QE46_HYDET</name>
<organism evidence="1 2">
    <name type="scientific">Hydrogenispora ethanolica</name>
    <dbReference type="NCBI Taxonomy" id="1082276"/>
    <lineage>
        <taxon>Bacteria</taxon>
        <taxon>Bacillati</taxon>
        <taxon>Bacillota</taxon>
        <taxon>Hydrogenispora</taxon>
    </lineage>
</organism>
<accession>A0A4V2QE46</accession>
<sequence length="84" mass="9557">MLRKLSRNDYCQPFFDLYSKSKGLQNVTSRFGKQYRCFPLKTSAKFGFLIWVESPGKLGLDSGLNVLAADLRPVGFTNGHLWQP</sequence>
<dbReference type="Proteomes" id="UP000295008">
    <property type="component" value="Unassembled WGS sequence"/>
</dbReference>
<evidence type="ECO:0000313" key="1">
    <source>
        <dbReference type="EMBL" id="TCL66577.1"/>
    </source>
</evidence>
<gene>
    <name evidence="1" type="ORF">EDC14_1015120</name>
</gene>
<keyword evidence="2" id="KW-1185">Reference proteome</keyword>
<dbReference type="AlphaFoldDB" id="A0A4V2QE46"/>
<dbReference type="RefSeq" id="WP_132014812.1">
    <property type="nucleotide sequence ID" value="NZ_SLUN01000015.1"/>
</dbReference>
<comment type="caution">
    <text evidence="1">The sequence shown here is derived from an EMBL/GenBank/DDBJ whole genome shotgun (WGS) entry which is preliminary data.</text>
</comment>
<reference evidence="1 2" key="1">
    <citation type="submission" date="2019-03" db="EMBL/GenBank/DDBJ databases">
        <title>Genomic Encyclopedia of Type Strains, Phase IV (KMG-IV): sequencing the most valuable type-strain genomes for metagenomic binning, comparative biology and taxonomic classification.</title>
        <authorList>
            <person name="Goeker M."/>
        </authorList>
    </citation>
    <scope>NUCLEOTIDE SEQUENCE [LARGE SCALE GENOMIC DNA]</scope>
    <source>
        <strain evidence="1 2">LX-B</strain>
    </source>
</reference>
<protein>
    <submittedName>
        <fullName evidence="1">Uncharacterized protein</fullName>
    </submittedName>
</protein>